<sequence length="86" mass="10295">MKRNDENGYDYGCSQCDDKMSTISFFPFRFDVDRLFFYFSSKTTIYTACCCIYPFLFCQFRNFFLLLTAAFVFLFTCFYEHVTVQG</sequence>
<evidence type="ECO:0000313" key="2">
    <source>
        <dbReference type="EMBL" id="KAH9511251.1"/>
    </source>
</evidence>
<dbReference type="Proteomes" id="UP000790347">
    <property type="component" value="Unassembled WGS sequence"/>
</dbReference>
<dbReference type="EMBL" id="ASGP02000004">
    <property type="protein sequence ID" value="KAH9511251.1"/>
    <property type="molecule type" value="Genomic_DNA"/>
</dbReference>
<keyword evidence="3" id="KW-1185">Reference proteome</keyword>
<keyword evidence="1" id="KW-1133">Transmembrane helix</keyword>
<evidence type="ECO:0000313" key="3">
    <source>
        <dbReference type="Proteomes" id="UP000790347"/>
    </source>
</evidence>
<keyword evidence="1" id="KW-0472">Membrane</keyword>
<evidence type="ECO:0000256" key="1">
    <source>
        <dbReference type="SAM" id="Phobius"/>
    </source>
</evidence>
<reference evidence="2" key="2">
    <citation type="journal article" date="2022" name="Res Sq">
        <title>Comparative Genomics Reveals Insights into the Divergent Evolution of Astigmatic Mites and Household Pest Adaptations.</title>
        <authorList>
            <person name="Xiong Q."/>
            <person name="Wan A.T.-Y."/>
            <person name="Liu X.-Y."/>
            <person name="Fung C.S.-H."/>
            <person name="Xiao X."/>
            <person name="Malainual N."/>
            <person name="Hou J."/>
            <person name="Wang L."/>
            <person name="Wang M."/>
            <person name="Yang K."/>
            <person name="Cui Y."/>
            <person name="Leung E."/>
            <person name="Nong W."/>
            <person name="Shin S.-K."/>
            <person name="Au S."/>
            <person name="Jeong K.Y."/>
            <person name="Chew F.T."/>
            <person name="Hui J."/>
            <person name="Leung T.F."/>
            <person name="Tungtrongchitr A."/>
            <person name="Zhong N."/>
            <person name="Liu Z."/>
            <person name="Tsui S."/>
        </authorList>
    </citation>
    <scope>NUCLEOTIDE SEQUENCE</scope>
    <source>
        <strain evidence="2">Derf</strain>
        <tissue evidence="2">Whole organism</tissue>
    </source>
</reference>
<feature type="transmembrane region" description="Helical" evidence="1">
    <location>
        <begin position="63"/>
        <end position="82"/>
    </location>
</feature>
<accession>A0A922L2U4</accession>
<protein>
    <submittedName>
        <fullName evidence="2">Uncharacterized protein</fullName>
    </submittedName>
</protein>
<name>A0A922L2U4_DERFA</name>
<reference evidence="2" key="1">
    <citation type="submission" date="2013-05" db="EMBL/GenBank/DDBJ databases">
        <authorList>
            <person name="Yim A.K.Y."/>
            <person name="Chan T.F."/>
            <person name="Ji K.M."/>
            <person name="Liu X.Y."/>
            <person name="Zhou J.W."/>
            <person name="Li R.Q."/>
            <person name="Yang K.Y."/>
            <person name="Li J."/>
            <person name="Li M."/>
            <person name="Law P.T.W."/>
            <person name="Wu Y.L."/>
            <person name="Cai Z.L."/>
            <person name="Qin H."/>
            <person name="Bao Y."/>
            <person name="Leung R.K.K."/>
            <person name="Ng P.K.S."/>
            <person name="Zou J."/>
            <person name="Zhong X.J."/>
            <person name="Ran P.X."/>
            <person name="Zhong N.S."/>
            <person name="Liu Z.G."/>
            <person name="Tsui S.K.W."/>
        </authorList>
    </citation>
    <scope>NUCLEOTIDE SEQUENCE</scope>
    <source>
        <strain evidence="2">Derf</strain>
        <tissue evidence="2">Whole organism</tissue>
    </source>
</reference>
<organism evidence="2 3">
    <name type="scientific">Dermatophagoides farinae</name>
    <name type="common">American house dust mite</name>
    <dbReference type="NCBI Taxonomy" id="6954"/>
    <lineage>
        <taxon>Eukaryota</taxon>
        <taxon>Metazoa</taxon>
        <taxon>Ecdysozoa</taxon>
        <taxon>Arthropoda</taxon>
        <taxon>Chelicerata</taxon>
        <taxon>Arachnida</taxon>
        <taxon>Acari</taxon>
        <taxon>Acariformes</taxon>
        <taxon>Sarcoptiformes</taxon>
        <taxon>Astigmata</taxon>
        <taxon>Psoroptidia</taxon>
        <taxon>Analgoidea</taxon>
        <taxon>Pyroglyphidae</taxon>
        <taxon>Dermatophagoidinae</taxon>
        <taxon>Dermatophagoides</taxon>
    </lineage>
</organism>
<proteinExistence type="predicted"/>
<keyword evidence="1" id="KW-0812">Transmembrane</keyword>
<gene>
    <name evidence="2" type="ORF">DERF_009722</name>
</gene>
<comment type="caution">
    <text evidence="2">The sequence shown here is derived from an EMBL/GenBank/DDBJ whole genome shotgun (WGS) entry which is preliminary data.</text>
</comment>
<feature type="transmembrane region" description="Helical" evidence="1">
    <location>
        <begin position="35"/>
        <end position="56"/>
    </location>
</feature>
<dbReference type="AlphaFoldDB" id="A0A922L2U4"/>